<evidence type="ECO:0000313" key="12">
    <source>
        <dbReference type="Proteomes" id="UP000799766"/>
    </source>
</evidence>
<evidence type="ECO:0000256" key="5">
    <source>
        <dbReference type="ARBA" id="ARBA00022723"/>
    </source>
</evidence>
<reference evidence="11" key="1">
    <citation type="journal article" date="2020" name="Stud. Mycol.">
        <title>101 Dothideomycetes genomes: a test case for predicting lifestyles and emergence of pathogens.</title>
        <authorList>
            <person name="Haridas S."/>
            <person name="Albert R."/>
            <person name="Binder M."/>
            <person name="Bloem J."/>
            <person name="Labutti K."/>
            <person name="Salamov A."/>
            <person name="Andreopoulos B."/>
            <person name="Baker S."/>
            <person name="Barry K."/>
            <person name="Bills G."/>
            <person name="Bluhm B."/>
            <person name="Cannon C."/>
            <person name="Castanera R."/>
            <person name="Culley D."/>
            <person name="Daum C."/>
            <person name="Ezra D."/>
            <person name="Gonzalez J."/>
            <person name="Henrissat B."/>
            <person name="Kuo A."/>
            <person name="Liang C."/>
            <person name="Lipzen A."/>
            <person name="Lutzoni F."/>
            <person name="Magnuson J."/>
            <person name="Mondo S."/>
            <person name="Nolan M."/>
            <person name="Ohm R."/>
            <person name="Pangilinan J."/>
            <person name="Park H.-J."/>
            <person name="Ramirez L."/>
            <person name="Alfaro M."/>
            <person name="Sun H."/>
            <person name="Tritt A."/>
            <person name="Yoshinaga Y."/>
            <person name="Zwiers L.-H."/>
            <person name="Turgeon B."/>
            <person name="Goodwin S."/>
            <person name="Spatafora J."/>
            <person name="Crous P."/>
            <person name="Grigoriev I."/>
        </authorList>
    </citation>
    <scope>NUCLEOTIDE SEQUENCE</scope>
    <source>
        <strain evidence="11">ATCC 16933</strain>
    </source>
</reference>
<keyword evidence="9" id="KW-0999">Mitochondrion inner membrane</keyword>
<dbReference type="OrthoDB" id="285308at2759"/>
<keyword evidence="12" id="KW-1185">Reference proteome</keyword>
<sequence>MAEREQQRESQPRPTLPQTTTSKTAAPDLPADLKEVYSWRKYFELITGQASKEDISKYRMARDILNEERDCKRCEADRDWLLQYSPVVTFLRENINKLGHDINSTNVRCKRCSTIQSGGFDADYGILICANWLRTRAEIEDTMAHEMVHAYDYARFKVDRGNLRHQACTEIRASMLSGECRFGREFFGRNQWNITEQLQECVRRRATLSLKNRPAVKDDVHSARLVNEVWDSCFKDTRPFDEIYR</sequence>
<dbReference type="AlphaFoldDB" id="A0A6A6NUL2"/>
<keyword evidence="7 9" id="KW-0482">Metalloprotease</keyword>
<accession>A0A6A6NUL2</accession>
<evidence type="ECO:0000256" key="7">
    <source>
        <dbReference type="ARBA" id="ARBA00023049"/>
    </source>
</evidence>
<dbReference type="GO" id="GO:0033615">
    <property type="term" value="P:mitochondrial proton-transporting ATP synthase complex assembly"/>
    <property type="evidence" value="ECO:0007669"/>
    <property type="project" value="TreeGrafter"/>
</dbReference>
<dbReference type="EC" id="3.4.24.-" evidence="9"/>
<dbReference type="PANTHER" id="PTHR21711">
    <property type="entry name" value="MITOCHONDRIAL INNER MEMBRANE PROTEASE"/>
    <property type="match status" value="1"/>
</dbReference>
<keyword evidence="9" id="KW-0472">Membrane</keyword>
<evidence type="ECO:0000256" key="8">
    <source>
        <dbReference type="ARBA" id="ARBA00025322"/>
    </source>
</evidence>
<dbReference type="Proteomes" id="UP000799766">
    <property type="component" value="Unassembled WGS sequence"/>
</dbReference>
<dbReference type="GO" id="GO:0005743">
    <property type="term" value="C:mitochondrial inner membrane"/>
    <property type="evidence" value="ECO:0007669"/>
    <property type="project" value="UniProtKB-SubCell"/>
</dbReference>
<comment type="function">
    <text evidence="8">Has a dual role in the assembly of mitochondrial ATPase. Acts as a protease that removes N-terminal residues of mitochondrial ATPase CF(0) subunit 6 at the intermembrane space side. Also involved in the correct assembly of the membrane-embedded ATPase CF(0) particle, probably mediating association of subunit 6 with the subunit 9 ring.</text>
</comment>
<organism evidence="11 12">
    <name type="scientific">Lineolata rhizophorae</name>
    <dbReference type="NCBI Taxonomy" id="578093"/>
    <lineage>
        <taxon>Eukaryota</taxon>
        <taxon>Fungi</taxon>
        <taxon>Dikarya</taxon>
        <taxon>Ascomycota</taxon>
        <taxon>Pezizomycotina</taxon>
        <taxon>Dothideomycetes</taxon>
        <taxon>Dothideomycetes incertae sedis</taxon>
        <taxon>Lineolatales</taxon>
        <taxon>Lineolataceae</taxon>
        <taxon>Lineolata</taxon>
    </lineage>
</organism>
<evidence type="ECO:0000256" key="9">
    <source>
        <dbReference type="RuleBase" id="RU364057"/>
    </source>
</evidence>
<keyword evidence="4 9" id="KW-0645">Protease</keyword>
<evidence type="ECO:0000256" key="4">
    <source>
        <dbReference type="ARBA" id="ARBA00022670"/>
    </source>
</evidence>
<comment type="subcellular location">
    <subcellularLocation>
        <location evidence="1 9">Mitochondrion inner membrane</location>
        <topology evidence="1 9">Peripheral membrane protein</topology>
        <orientation evidence="1 9">Intermembrane side</orientation>
    </subcellularLocation>
</comment>
<dbReference type="InterPro" id="IPR019165">
    <property type="entry name" value="Peptidase_M76_ATP23"/>
</dbReference>
<evidence type="ECO:0000256" key="3">
    <source>
        <dbReference type="ARBA" id="ARBA00014615"/>
    </source>
</evidence>
<keyword evidence="9" id="KW-0496">Mitochondrion</keyword>
<dbReference type="EMBL" id="MU001688">
    <property type="protein sequence ID" value="KAF2455122.1"/>
    <property type="molecule type" value="Genomic_DNA"/>
</dbReference>
<dbReference type="Pfam" id="PF09768">
    <property type="entry name" value="Peptidase_M76"/>
    <property type="match status" value="1"/>
</dbReference>
<evidence type="ECO:0000256" key="10">
    <source>
        <dbReference type="SAM" id="MobiDB-lite"/>
    </source>
</evidence>
<evidence type="ECO:0000256" key="2">
    <source>
        <dbReference type="ARBA" id="ARBA00009915"/>
    </source>
</evidence>
<dbReference type="GO" id="GO:0046872">
    <property type="term" value="F:metal ion binding"/>
    <property type="evidence" value="ECO:0007669"/>
    <property type="project" value="UniProtKB-KW"/>
</dbReference>
<dbReference type="GO" id="GO:0034982">
    <property type="term" value="P:mitochondrial protein processing"/>
    <property type="evidence" value="ECO:0007669"/>
    <property type="project" value="TreeGrafter"/>
</dbReference>
<protein>
    <recommendedName>
        <fullName evidence="3 9">Mitochondrial inner membrane protease ATP23</fullName>
        <ecNumber evidence="9">3.4.24.-</ecNumber>
    </recommendedName>
</protein>
<feature type="compositionally biased region" description="Basic and acidic residues" evidence="10">
    <location>
        <begin position="1"/>
        <end position="11"/>
    </location>
</feature>
<name>A0A6A6NUL2_9PEZI</name>
<proteinExistence type="inferred from homology"/>
<evidence type="ECO:0000256" key="6">
    <source>
        <dbReference type="ARBA" id="ARBA00022801"/>
    </source>
</evidence>
<feature type="region of interest" description="Disordered" evidence="10">
    <location>
        <begin position="1"/>
        <end position="28"/>
    </location>
</feature>
<dbReference type="GO" id="GO:0004222">
    <property type="term" value="F:metalloendopeptidase activity"/>
    <property type="evidence" value="ECO:0007669"/>
    <property type="project" value="InterPro"/>
</dbReference>
<evidence type="ECO:0000313" key="11">
    <source>
        <dbReference type="EMBL" id="KAF2455122.1"/>
    </source>
</evidence>
<dbReference type="PANTHER" id="PTHR21711:SF0">
    <property type="entry name" value="MITOCHONDRIAL INNER MEMBRANE PROTEASE ATP23 HOMOLOG"/>
    <property type="match status" value="1"/>
</dbReference>
<feature type="compositionally biased region" description="Polar residues" evidence="10">
    <location>
        <begin position="12"/>
        <end position="24"/>
    </location>
</feature>
<evidence type="ECO:0000256" key="1">
    <source>
        <dbReference type="ARBA" id="ARBA00004137"/>
    </source>
</evidence>
<keyword evidence="6 9" id="KW-0378">Hydrolase</keyword>
<comment type="similarity">
    <text evidence="2 9">Belongs to the peptidase M76 family.</text>
</comment>
<gene>
    <name evidence="11" type="ORF">BDY21DRAFT_79411</name>
</gene>
<keyword evidence="5 9" id="KW-0479">Metal-binding</keyword>